<accession>A0A964FFY4</accession>
<dbReference type="Gene3D" id="3.40.50.720">
    <property type="entry name" value="NAD(P)-binding Rossmann-like Domain"/>
    <property type="match status" value="2"/>
</dbReference>
<comment type="caution">
    <text evidence="4">The sequence shown here is derived from an EMBL/GenBank/DDBJ whole genome shotgun (WGS) entry which is preliminary data.</text>
</comment>
<feature type="transmembrane region" description="Helical" evidence="2">
    <location>
        <begin position="128"/>
        <end position="147"/>
    </location>
</feature>
<dbReference type="RefSeq" id="WP_229640495.1">
    <property type="nucleotide sequence ID" value="NZ_JADWDC010000022.1"/>
</dbReference>
<evidence type="ECO:0000313" key="5">
    <source>
        <dbReference type="Proteomes" id="UP000729733"/>
    </source>
</evidence>
<evidence type="ECO:0000256" key="2">
    <source>
        <dbReference type="SAM" id="Phobius"/>
    </source>
</evidence>
<dbReference type="AlphaFoldDB" id="A0A964FFY4"/>
<feature type="domain" description="EAL" evidence="3">
    <location>
        <begin position="700"/>
        <end position="960"/>
    </location>
</feature>
<keyword evidence="2" id="KW-0472">Membrane</keyword>
<proteinExistence type="inferred from homology"/>
<dbReference type="Pfam" id="PF13727">
    <property type="entry name" value="CoA_binding_3"/>
    <property type="match status" value="1"/>
</dbReference>
<evidence type="ECO:0000313" key="4">
    <source>
        <dbReference type="EMBL" id="MCC0177431.1"/>
    </source>
</evidence>
<dbReference type="CDD" id="cd01948">
    <property type="entry name" value="EAL"/>
    <property type="match status" value="1"/>
</dbReference>
<dbReference type="Gene3D" id="3.20.20.450">
    <property type="entry name" value="EAL domain"/>
    <property type="match status" value="1"/>
</dbReference>
<dbReference type="PANTHER" id="PTHR43318:SF1">
    <property type="entry name" value="POLYSACCHARIDE BIOSYNTHESIS PROTEIN EPSC-RELATED"/>
    <property type="match status" value="1"/>
</dbReference>
<evidence type="ECO:0000259" key="3">
    <source>
        <dbReference type="PROSITE" id="PS50883"/>
    </source>
</evidence>
<name>A0A964FFY4_9CYAN</name>
<dbReference type="Proteomes" id="UP000729733">
    <property type="component" value="Unassembled WGS sequence"/>
</dbReference>
<dbReference type="SUPFAM" id="SSF51735">
    <property type="entry name" value="NAD(P)-binding Rossmann-fold domains"/>
    <property type="match status" value="2"/>
</dbReference>
<keyword evidence="2" id="KW-1133">Transmembrane helix</keyword>
<dbReference type="Pfam" id="PF00563">
    <property type="entry name" value="EAL"/>
    <property type="match status" value="1"/>
</dbReference>
<dbReference type="SUPFAM" id="SSF141868">
    <property type="entry name" value="EAL domain-like"/>
    <property type="match status" value="1"/>
</dbReference>
<dbReference type="PANTHER" id="PTHR43318">
    <property type="entry name" value="UDP-N-ACETYLGLUCOSAMINE 4,6-DEHYDRATASE"/>
    <property type="match status" value="1"/>
</dbReference>
<sequence>MKFKTTIDKNLKSLDKKLLGLNNRHFFLLDALIFSITPLLGIILRLDDLMILGQYRTGLIIATIIFSCVKLIIFTFGGFYKRYWKYASIDELTQIAVLTAGAVVANTMILSVLEYITELERFLVPRSLTLLDGILTFILIGGVRFSIRAAERKKQQNKNFYRRDRVLIVGAGDAGVSILQEMRRNPKLGFNPIAFVDDNSQKKGLNIQGLPVVGNRFQIPEIVAAQNIRQVVIAMPTTSGKVIREIVDVCQAIGVAVNTLPATNEILDNSNKVNTLREVKIEDLLRREPIQTDAQGVFKLLEGKKVLITGAGGSIGSELCRQIFRCRPSQIILLGHGENSIFNIRQELDQVLQILKQQEQPDKELTELIPFIADLRIKDRVENAFRTYKPDIVFHAAAHKHVPLMELNPPEAITNNVMGTKNLLDLAIKYNVGNFVMISTDKAVNPTNVMGASKRTAEMLVLKAAQISGRPYAVVRFGNVLGSRGSVVPTFKQQIAKGGPVTITHPEITRYFMTIPEAVQLVLQASVLSNKNSQGQIFMLNMGQPVKIVDLAKDLIHLSGYEVGKDIEIVFTGLRPGEKLYEELLVEGEEYESTSHEKVLVVKNASRIVPQNFDLSIDILCEAAQKNDTNLIVFLLDRLVVGYKTKYQQINIELAQDNLEKIISQTCDLNPITAISESDFGDFASQLSLPHSTSSNRLTSTELDEGLKHALENQEFSLYYQPVMNLQTGKIKEFEALLRWNHPEFGLIMPQKFMGAAEESGLLVPIERWIVEAVCMQLKSWQENSSFASDVGISINIPSQGILQNSLVKHLSYNLDKHEINPKLISLEISEYLLGESPQVAMNVLPQLKRLGIQLQIDNFGRVASLYGRVQPNLLYREFDRVKIDRHLMSRIEQEHQAWEVLQDIIIDIENYGLEITATGIENIPQLNKVKGILCEYGQGYYLKQPLNSNDVIKLMTGKSQAMFKKSN</sequence>
<feature type="transmembrane region" description="Helical" evidence="2">
    <location>
        <begin position="26"/>
        <end position="46"/>
    </location>
</feature>
<dbReference type="Pfam" id="PF02719">
    <property type="entry name" value="Polysacc_synt_2"/>
    <property type="match status" value="1"/>
</dbReference>
<protein>
    <submittedName>
        <fullName evidence="4">Polysaccharide biosynthesis protein</fullName>
    </submittedName>
</protein>
<comment type="similarity">
    <text evidence="1">Belongs to the polysaccharide synthase family.</text>
</comment>
<feature type="transmembrane region" description="Helical" evidence="2">
    <location>
        <begin position="92"/>
        <end position="116"/>
    </location>
</feature>
<dbReference type="PROSITE" id="PS50883">
    <property type="entry name" value="EAL"/>
    <property type="match status" value="1"/>
</dbReference>
<dbReference type="CDD" id="cd05237">
    <property type="entry name" value="UDP_invert_4-6DH_SDR_e"/>
    <property type="match status" value="1"/>
</dbReference>
<dbReference type="InterPro" id="IPR035919">
    <property type="entry name" value="EAL_sf"/>
</dbReference>
<gene>
    <name evidence="4" type="ORF">I4641_10625</name>
</gene>
<reference evidence="4" key="1">
    <citation type="journal article" date="2021" name="Antonie Van Leeuwenhoek">
        <title>Draft genome and description of Waterburya agarophytonicola gen. nov. sp. nov. (Pleurocapsales, Cyanobacteria): a seaweed symbiont.</title>
        <authorList>
            <person name="Bonthond G."/>
            <person name="Shalygin S."/>
            <person name="Bayer T."/>
            <person name="Weinberger F."/>
        </authorList>
    </citation>
    <scope>NUCLEOTIDE SEQUENCE</scope>
    <source>
        <strain evidence="4">KI4</strain>
    </source>
</reference>
<evidence type="ECO:0000256" key="1">
    <source>
        <dbReference type="ARBA" id="ARBA00007430"/>
    </source>
</evidence>
<dbReference type="EMBL" id="JADWDC010000022">
    <property type="protein sequence ID" value="MCC0177431.1"/>
    <property type="molecule type" value="Genomic_DNA"/>
</dbReference>
<organism evidence="4 5">
    <name type="scientific">Waterburya agarophytonicola KI4</name>
    <dbReference type="NCBI Taxonomy" id="2874699"/>
    <lineage>
        <taxon>Bacteria</taxon>
        <taxon>Bacillati</taxon>
        <taxon>Cyanobacteriota</taxon>
        <taxon>Cyanophyceae</taxon>
        <taxon>Pleurocapsales</taxon>
        <taxon>Hyellaceae</taxon>
        <taxon>Waterburya</taxon>
        <taxon>Waterburya agarophytonicola</taxon>
    </lineage>
</organism>
<keyword evidence="5" id="KW-1185">Reference proteome</keyword>
<keyword evidence="2" id="KW-0812">Transmembrane</keyword>
<dbReference type="InterPro" id="IPR001633">
    <property type="entry name" value="EAL_dom"/>
</dbReference>
<dbReference type="InterPro" id="IPR003869">
    <property type="entry name" value="Polysac_CapD-like"/>
</dbReference>
<dbReference type="SMART" id="SM00052">
    <property type="entry name" value="EAL"/>
    <property type="match status" value="1"/>
</dbReference>
<feature type="transmembrane region" description="Helical" evidence="2">
    <location>
        <begin position="58"/>
        <end position="80"/>
    </location>
</feature>
<dbReference type="InterPro" id="IPR036291">
    <property type="entry name" value="NAD(P)-bd_dom_sf"/>
</dbReference>
<dbReference type="InterPro" id="IPR051203">
    <property type="entry name" value="Polysaccharide_Synthase-Rel"/>
</dbReference>